<evidence type="ECO:0000259" key="6">
    <source>
        <dbReference type="Pfam" id="PF13360"/>
    </source>
</evidence>
<dbReference type="SUPFAM" id="SSF50998">
    <property type="entry name" value="Quinoprotein alcohol dehydrogenase-like"/>
    <property type="match status" value="1"/>
</dbReference>
<keyword evidence="5" id="KW-0812">Transmembrane</keyword>
<comment type="cofactor">
    <cofactor evidence="1">
        <name>pyrroloquinoline quinone</name>
        <dbReference type="ChEBI" id="CHEBI:58442"/>
    </cofactor>
</comment>
<dbReference type="Proteomes" id="UP001152561">
    <property type="component" value="Unassembled WGS sequence"/>
</dbReference>
<dbReference type="PANTHER" id="PTHR32303:SF18">
    <property type="entry name" value="POLYVINYLALCOHOL DEHYDROGENASE-LIKE"/>
    <property type="match status" value="1"/>
</dbReference>
<evidence type="ECO:0000313" key="8">
    <source>
        <dbReference type="Proteomes" id="UP001152561"/>
    </source>
</evidence>
<keyword evidence="8" id="KW-1185">Reference proteome</keyword>
<feature type="region of interest" description="Disordered" evidence="4">
    <location>
        <begin position="1"/>
        <end position="143"/>
    </location>
</feature>
<dbReference type="EMBL" id="JAJAGQ010000022">
    <property type="protein sequence ID" value="KAJ8529177.1"/>
    <property type="molecule type" value="Genomic_DNA"/>
</dbReference>
<evidence type="ECO:0000256" key="5">
    <source>
        <dbReference type="SAM" id="Phobius"/>
    </source>
</evidence>
<keyword evidence="3" id="KW-0560">Oxidoreductase</keyword>
<feature type="compositionally biased region" description="Basic residues" evidence="4">
    <location>
        <begin position="1"/>
        <end position="12"/>
    </location>
</feature>
<name>A0A9Q1L7H8_9SOLA</name>
<dbReference type="GO" id="GO:0016491">
    <property type="term" value="F:oxidoreductase activity"/>
    <property type="evidence" value="ECO:0007669"/>
    <property type="project" value="UniProtKB-KW"/>
</dbReference>
<dbReference type="OrthoDB" id="416253at2759"/>
<feature type="transmembrane region" description="Helical" evidence="5">
    <location>
        <begin position="308"/>
        <end position="327"/>
    </location>
</feature>
<evidence type="ECO:0000256" key="4">
    <source>
        <dbReference type="SAM" id="MobiDB-lite"/>
    </source>
</evidence>
<dbReference type="Pfam" id="PF13360">
    <property type="entry name" value="PQQ_2"/>
    <property type="match status" value="2"/>
</dbReference>
<reference evidence="8" key="1">
    <citation type="journal article" date="2023" name="Proc. Natl. Acad. Sci. U.S.A.">
        <title>Genomic and structural basis for evolution of tropane alkaloid biosynthesis.</title>
        <authorList>
            <person name="Wanga Y.-J."/>
            <person name="Taina T."/>
            <person name="Yua J.-Y."/>
            <person name="Lia J."/>
            <person name="Xua B."/>
            <person name="Chenc J."/>
            <person name="D'Auriad J.C."/>
            <person name="Huanga J.-P."/>
            <person name="Huanga S.-X."/>
        </authorList>
    </citation>
    <scope>NUCLEOTIDE SEQUENCE [LARGE SCALE GENOMIC DNA]</scope>
    <source>
        <strain evidence="8">cv. KIB-2019</strain>
    </source>
</reference>
<dbReference type="Gene3D" id="2.140.10.10">
    <property type="entry name" value="Quinoprotein alcohol dehydrogenase-like superfamily"/>
    <property type="match status" value="1"/>
</dbReference>
<dbReference type="InterPro" id="IPR018391">
    <property type="entry name" value="PQQ_b-propeller_rpt"/>
</dbReference>
<comment type="similarity">
    <text evidence="2">Belongs to the bacterial PQQ dehydrogenase family.</text>
</comment>
<dbReference type="SUPFAM" id="SSF50370">
    <property type="entry name" value="Ricin B-like lectins"/>
    <property type="match status" value="1"/>
</dbReference>
<dbReference type="AlphaFoldDB" id="A0A9Q1L7H8"/>
<feature type="domain" description="Pyrrolo-quinoline quinone repeat" evidence="6">
    <location>
        <begin position="466"/>
        <end position="711"/>
    </location>
</feature>
<comment type="caution">
    <text evidence="7">The sequence shown here is derived from an EMBL/GenBank/DDBJ whole genome shotgun (WGS) entry which is preliminary data.</text>
</comment>
<dbReference type="InterPro" id="IPR035992">
    <property type="entry name" value="Ricin_B-like_lectins"/>
</dbReference>
<evidence type="ECO:0000256" key="1">
    <source>
        <dbReference type="ARBA" id="ARBA00001931"/>
    </source>
</evidence>
<feature type="transmembrane region" description="Helical" evidence="5">
    <location>
        <begin position="416"/>
        <end position="436"/>
    </location>
</feature>
<evidence type="ECO:0000256" key="3">
    <source>
        <dbReference type="ARBA" id="ARBA00023002"/>
    </source>
</evidence>
<dbReference type="CDD" id="cd23431">
    <property type="entry name" value="beta-trefoil_Ricin_AtEULS3-like"/>
    <property type="match status" value="1"/>
</dbReference>
<proteinExistence type="inferred from homology"/>
<accession>A0A9Q1L7H8</accession>
<gene>
    <name evidence="7" type="ORF">K7X08_036012</name>
</gene>
<keyword evidence="5" id="KW-0472">Membrane</keyword>
<dbReference type="PANTHER" id="PTHR32303">
    <property type="entry name" value="QUINOPROTEIN ALCOHOL DEHYDROGENASE (CYTOCHROME C)"/>
    <property type="match status" value="1"/>
</dbReference>
<evidence type="ECO:0000256" key="2">
    <source>
        <dbReference type="ARBA" id="ARBA00008156"/>
    </source>
</evidence>
<feature type="domain" description="Pyrrolo-quinoline quinone repeat" evidence="6">
    <location>
        <begin position="830"/>
        <end position="908"/>
    </location>
</feature>
<protein>
    <recommendedName>
        <fullName evidence="6">Pyrrolo-quinoline quinone repeat domain-containing protein</fullName>
    </recommendedName>
</protein>
<dbReference type="InterPro" id="IPR002372">
    <property type="entry name" value="PQQ_rpt_dom"/>
</dbReference>
<organism evidence="7 8">
    <name type="scientific">Anisodus acutangulus</name>
    <dbReference type="NCBI Taxonomy" id="402998"/>
    <lineage>
        <taxon>Eukaryota</taxon>
        <taxon>Viridiplantae</taxon>
        <taxon>Streptophyta</taxon>
        <taxon>Embryophyta</taxon>
        <taxon>Tracheophyta</taxon>
        <taxon>Spermatophyta</taxon>
        <taxon>Magnoliopsida</taxon>
        <taxon>eudicotyledons</taxon>
        <taxon>Gunneridae</taxon>
        <taxon>Pentapetalae</taxon>
        <taxon>asterids</taxon>
        <taxon>lamiids</taxon>
        <taxon>Solanales</taxon>
        <taxon>Solanaceae</taxon>
        <taxon>Solanoideae</taxon>
        <taxon>Hyoscyameae</taxon>
        <taxon>Anisodus</taxon>
    </lineage>
</organism>
<dbReference type="InterPro" id="IPR011047">
    <property type="entry name" value="Quinoprotein_ADH-like_sf"/>
</dbReference>
<evidence type="ECO:0000313" key="7">
    <source>
        <dbReference type="EMBL" id="KAJ8529177.1"/>
    </source>
</evidence>
<dbReference type="SMART" id="SM00564">
    <property type="entry name" value="PQQ"/>
    <property type="match status" value="6"/>
</dbReference>
<sequence length="935" mass="102359">MDPFGHHHHHHHRSDDDREEQFPPPGHRPPSSYDEPPPPQVSHVYHTSHVGGPPPMEPNYGRPNYPPPSMDDSYGRSNYPPPPMDDNYGRSSYPPPQMEENYGGSGSYNRPPPRSDYYEGPPQPQPPTSGYSSVEHVSHESESVDRHHRFQPHVPSFFHRQTSSDPELIDKPSFRVYTKADTNYSLTIRDGKVVLASNDPSDPFQHWYKDERYSTKVKDEEGFPSFALVNKAAGLAIKHSIGASHPVQLIPYDPNVLDASILWTESRDVGDGYRAVRMETTGTSTGRSFPTDILARESWLNELKKMELMLFFFFMWLVTSLLHYTGLRMHLKEKVVPWQPIQLTDALGVTKKWAENRKKLGDCARGFGHKTTGGKAGRPLQYKTEDAAIDVIPLLSNILKEHIPVLLFRRVDHGKLVFLIIIAFCFVIDSTAAEWLNHGGDRTNRRSAIGEVLISPRTINNLKLRWKFLAGFDITATPAVANGVVYFPSWNGNLYAVNARNGGLIWQQNLTMLTGLPLTGRYVNVTVSRSTPVVADDLLLVGIYGPAVVIAVTRLTGALVWKTQLDPRPLALITQSGTVHLGGYFVGVSSLEELLPAAKCCTFRGSLVKLNVRTGAILWQTYTLPDNGGRLDGYSGAAIWGSSPAIDVARGFVYVGTGNLYLAPPEVLRCQAAQNNRTTPPSVPDQCFGEDVHFNSILALDVDTGEIAWATQLGGYDVFYFVCLVPNNPDCPPGPNLDADFGEAPMLLTIFSNGRLRDVVVAVQKSGFAWALDRNTGHIVWVKKAGPGSLEGGGVWGAATDGRRVYTNIVNGNSVPFTLAPSTQTTTAGGWVAMDANTGQILWTTADPSNDTAHGPVTIVNGVLFAGSVAPNGPLYAMDASTGKILWTYNTGATIYGGASVSYGCVYVGHGYSIGLAKFHPTWNSGTSLFAFCIG</sequence>
<keyword evidence="5" id="KW-1133">Transmembrane helix</keyword>